<comment type="caution">
    <text evidence="1">The sequence shown here is derived from an EMBL/GenBank/DDBJ whole genome shotgun (WGS) entry which is preliminary data.</text>
</comment>
<keyword evidence="2" id="KW-1185">Reference proteome</keyword>
<accession>A0ABV8T5Q0</accession>
<dbReference type="Proteomes" id="UP001595904">
    <property type="component" value="Unassembled WGS sequence"/>
</dbReference>
<gene>
    <name evidence="1" type="ORF">ACFPN2_34735</name>
</gene>
<dbReference type="RefSeq" id="WP_380605322.1">
    <property type="nucleotide sequence ID" value="NZ_JBHSDU010000015.1"/>
</dbReference>
<proteinExistence type="predicted"/>
<reference evidence="2" key="1">
    <citation type="journal article" date="2019" name="Int. J. Syst. Evol. Microbiol.">
        <title>The Global Catalogue of Microorganisms (GCM) 10K type strain sequencing project: providing services to taxonomists for standard genome sequencing and annotation.</title>
        <authorList>
            <consortium name="The Broad Institute Genomics Platform"/>
            <consortium name="The Broad Institute Genome Sequencing Center for Infectious Disease"/>
            <person name="Wu L."/>
            <person name="Ma J."/>
        </authorList>
    </citation>
    <scope>NUCLEOTIDE SEQUENCE [LARGE SCALE GENOMIC DNA]</scope>
    <source>
        <strain evidence="2">CGMCC 1.10759</strain>
    </source>
</reference>
<name>A0ABV8T5Q0_9GAMM</name>
<protein>
    <submittedName>
        <fullName evidence="1">Uncharacterized protein</fullName>
    </submittedName>
</protein>
<dbReference type="EMBL" id="JBHSDU010000015">
    <property type="protein sequence ID" value="MFC4314273.1"/>
    <property type="molecule type" value="Genomic_DNA"/>
</dbReference>
<organism evidence="1 2">
    <name type="scientific">Steroidobacter flavus</name>
    <dbReference type="NCBI Taxonomy" id="1842136"/>
    <lineage>
        <taxon>Bacteria</taxon>
        <taxon>Pseudomonadati</taxon>
        <taxon>Pseudomonadota</taxon>
        <taxon>Gammaproteobacteria</taxon>
        <taxon>Steroidobacterales</taxon>
        <taxon>Steroidobacteraceae</taxon>
        <taxon>Steroidobacter</taxon>
    </lineage>
</organism>
<evidence type="ECO:0000313" key="2">
    <source>
        <dbReference type="Proteomes" id="UP001595904"/>
    </source>
</evidence>
<evidence type="ECO:0000313" key="1">
    <source>
        <dbReference type="EMBL" id="MFC4314273.1"/>
    </source>
</evidence>
<sequence length="150" mass="16213">MIDGTVVRLQCEACGAVFPYFRFTGDVDSDTDGLYSATSCTGNELVIAEATPSEWNEMGRGDGTSTEKNLAQQLGRTDLKIVHLVRVEDTNAAKGLSFAEFQKVYKPPVLIYSCPCCADGESRAVEELTAARFKKSGGKIELLGPLRLLA</sequence>